<dbReference type="OrthoDB" id="545675at2759"/>
<evidence type="ECO:0000256" key="7">
    <source>
        <dbReference type="RuleBase" id="RU365018"/>
    </source>
</evidence>
<dbReference type="PANTHER" id="PTHR12788">
    <property type="entry name" value="PROTEIN-TYROSINE SULFOTRANSFERASE 2"/>
    <property type="match status" value="1"/>
</dbReference>
<dbReference type="EMBL" id="JARK01001398">
    <property type="protein sequence ID" value="EYC09115.1"/>
    <property type="molecule type" value="Genomic_DNA"/>
</dbReference>
<organism evidence="8 9">
    <name type="scientific">Ancylostoma ceylanicum</name>
    <dbReference type="NCBI Taxonomy" id="53326"/>
    <lineage>
        <taxon>Eukaryota</taxon>
        <taxon>Metazoa</taxon>
        <taxon>Ecdysozoa</taxon>
        <taxon>Nematoda</taxon>
        <taxon>Chromadorea</taxon>
        <taxon>Rhabditida</taxon>
        <taxon>Rhabditina</taxon>
        <taxon>Rhabditomorpha</taxon>
        <taxon>Strongyloidea</taxon>
        <taxon>Ancylostomatidae</taxon>
        <taxon>Ancylostomatinae</taxon>
        <taxon>Ancylostoma</taxon>
    </lineage>
</organism>
<evidence type="ECO:0000256" key="5">
    <source>
        <dbReference type="ARBA" id="ARBA00023180"/>
    </source>
</evidence>
<dbReference type="SUPFAM" id="SSF52540">
    <property type="entry name" value="P-loop containing nucleoside triphosphate hydrolases"/>
    <property type="match status" value="1"/>
</dbReference>
<accession>A0A016U1Y3</accession>
<evidence type="ECO:0000256" key="6">
    <source>
        <dbReference type="ARBA" id="ARBA00048460"/>
    </source>
</evidence>
<dbReference type="GO" id="GO:0008476">
    <property type="term" value="F:protein-tyrosine sulfotransferase activity"/>
    <property type="evidence" value="ECO:0007669"/>
    <property type="project" value="UniProtKB-EC"/>
</dbReference>
<evidence type="ECO:0000256" key="4">
    <source>
        <dbReference type="ARBA" id="ARBA00023157"/>
    </source>
</evidence>
<dbReference type="GO" id="GO:0005794">
    <property type="term" value="C:Golgi apparatus"/>
    <property type="evidence" value="ECO:0007669"/>
    <property type="project" value="UniProtKB-ARBA"/>
</dbReference>
<comment type="similarity">
    <text evidence="2 7">Belongs to the protein sulfotransferase family.</text>
</comment>
<dbReference type="Gene3D" id="3.40.50.300">
    <property type="entry name" value="P-loop containing nucleotide triphosphate hydrolases"/>
    <property type="match status" value="1"/>
</dbReference>
<evidence type="ECO:0000313" key="8">
    <source>
        <dbReference type="EMBL" id="EYC09115.1"/>
    </source>
</evidence>
<dbReference type="PANTHER" id="PTHR12788:SF7">
    <property type="entry name" value="PROTEIN-TYROSINE SULFOTRANSFERASE-RELATED"/>
    <property type="match status" value="1"/>
</dbReference>
<keyword evidence="4" id="KW-1015">Disulfide bond</keyword>
<proteinExistence type="inferred from homology"/>
<evidence type="ECO:0000256" key="2">
    <source>
        <dbReference type="ARBA" id="ARBA00009988"/>
    </source>
</evidence>
<dbReference type="FunFam" id="3.40.50.300:FF:002853">
    <property type="entry name" value="Protein-tyrosine sulfotransferase"/>
    <property type="match status" value="1"/>
</dbReference>
<dbReference type="Pfam" id="PF13469">
    <property type="entry name" value="Sulfotransfer_3"/>
    <property type="match status" value="1"/>
</dbReference>
<evidence type="ECO:0000256" key="1">
    <source>
        <dbReference type="ARBA" id="ARBA00003886"/>
    </source>
</evidence>
<evidence type="ECO:0000313" key="9">
    <source>
        <dbReference type="Proteomes" id="UP000024635"/>
    </source>
</evidence>
<keyword evidence="3 7" id="KW-0808">Transferase</keyword>
<dbReference type="STRING" id="53326.A0A016U1Y3"/>
<dbReference type="InterPro" id="IPR027417">
    <property type="entry name" value="P-loop_NTPase"/>
</dbReference>
<dbReference type="EC" id="2.8.2.20" evidence="7"/>
<name>A0A016U1Y3_9BILA</name>
<comment type="function">
    <text evidence="1 7">Catalyzes the O-sulfation of tyrosine residues within acidic motifs of polypeptides, using 3'-phosphoadenylyl sulfate (PAPS) as cosubstrate.</text>
</comment>
<sequence length="340" mass="39707">MASKNIELSLGYILILPLCYWKARFAFCRRRHIAEVQELELRLQDVSRDESSRFKRRVLSSDEPIIFIGGIPRSGTTLMRAMLDSHPDIRCGEETTLIPAVLYMREQWSTEYMVNVANLSGITQRTLDEATSAFISEIIANHGQMARRLCNKDPYTASYIDFLIRVFPKSKHILMIRDARATIHSIADRKVPIVGFNRSDFQQMFQLWNVQFTRMFNQCERMKQACLKVYYERLVQQTAKEARRILKFLDVPWSEDVLRHQDKIGKEIKLNPIEYSTSQVKEKVYKKALTSWFGYFPDSILNDINKLAPILRQIGYDTSSPKPSYAKFAEDSFYENLDIK</sequence>
<comment type="caution">
    <text evidence="8">The sequence shown here is derived from an EMBL/GenBank/DDBJ whole genome shotgun (WGS) entry which is preliminary data.</text>
</comment>
<dbReference type="AlphaFoldDB" id="A0A016U1Y3"/>
<dbReference type="InterPro" id="IPR026634">
    <property type="entry name" value="TPST-like"/>
</dbReference>
<protein>
    <recommendedName>
        <fullName evidence="7">Protein-tyrosine sulfotransferase</fullName>
        <ecNumber evidence="7">2.8.2.20</ecNumber>
    </recommendedName>
</protein>
<dbReference type="Proteomes" id="UP000024635">
    <property type="component" value="Unassembled WGS sequence"/>
</dbReference>
<reference evidence="9" key="1">
    <citation type="journal article" date="2015" name="Nat. Genet.">
        <title>The genome and transcriptome of the zoonotic hookworm Ancylostoma ceylanicum identify infection-specific gene families.</title>
        <authorList>
            <person name="Schwarz E.M."/>
            <person name="Hu Y."/>
            <person name="Antoshechkin I."/>
            <person name="Miller M.M."/>
            <person name="Sternberg P.W."/>
            <person name="Aroian R.V."/>
        </authorList>
    </citation>
    <scope>NUCLEOTIDE SEQUENCE</scope>
    <source>
        <strain evidence="9">HY135</strain>
    </source>
</reference>
<keyword evidence="5" id="KW-0325">Glycoprotein</keyword>
<gene>
    <name evidence="8" type="primary">Acey_s0062.g3366</name>
    <name evidence="8" type="ORF">Y032_0062g3366</name>
</gene>
<comment type="catalytic activity">
    <reaction evidence="6 7">
        <text>L-tyrosyl-[protein] + 3'-phosphoadenylyl sulfate = O-sulfo-L-tyrosine-[protein] + adenosine 3',5'-bisphosphate + H(+)</text>
        <dbReference type="Rhea" id="RHEA:16801"/>
        <dbReference type="Rhea" id="RHEA-COMP:10136"/>
        <dbReference type="Rhea" id="RHEA-COMP:11688"/>
        <dbReference type="ChEBI" id="CHEBI:15378"/>
        <dbReference type="ChEBI" id="CHEBI:46858"/>
        <dbReference type="ChEBI" id="CHEBI:58339"/>
        <dbReference type="ChEBI" id="CHEBI:58343"/>
        <dbReference type="ChEBI" id="CHEBI:65286"/>
        <dbReference type="EC" id="2.8.2.20"/>
    </reaction>
</comment>
<keyword evidence="9" id="KW-1185">Reference proteome</keyword>
<evidence type="ECO:0000256" key="3">
    <source>
        <dbReference type="ARBA" id="ARBA00022679"/>
    </source>
</evidence>